<accession>A0A809ZCL7</accession>
<proteinExistence type="predicted"/>
<dbReference type="EMBL" id="AP023094">
    <property type="protein sequence ID" value="BCE48500.1"/>
    <property type="molecule type" value="Genomic_DNA"/>
</dbReference>
<dbReference type="EMBL" id="AP023099">
    <property type="protein sequence ID" value="BCE92016.1"/>
    <property type="molecule type" value="Genomic_DNA"/>
</dbReference>
<organism evidence="2">
    <name type="scientific">Bradyrhizobium diazoefficiens</name>
    <dbReference type="NCBI Taxonomy" id="1355477"/>
    <lineage>
        <taxon>Bacteria</taxon>
        <taxon>Pseudomonadati</taxon>
        <taxon>Pseudomonadota</taxon>
        <taxon>Alphaproteobacteria</taxon>
        <taxon>Hyphomicrobiales</taxon>
        <taxon>Nitrobacteraceae</taxon>
        <taxon>Bradyrhizobium</taxon>
    </lineage>
</organism>
<evidence type="ECO:0000313" key="1">
    <source>
        <dbReference type="EMBL" id="BCE22235.1"/>
    </source>
</evidence>
<dbReference type="AlphaFoldDB" id="A0A809ZCL7"/>
<reference evidence="3" key="2">
    <citation type="submission" date="2020-05" db="EMBL/GenBank/DDBJ databases">
        <title>Complete genome sequence of Bradyrhizobium diazoefficiens XF10 isolated from soybean nodule.</title>
        <authorList>
            <person name="Noda R."/>
            <person name="Kakizaki K."/>
            <person name="Minamisawa K."/>
        </authorList>
    </citation>
    <scope>NUCLEOTIDE SEQUENCE</scope>
    <source>
        <strain evidence="3">XF10</strain>
    </source>
</reference>
<name>A0A809ZCL7_9BRAD</name>
<evidence type="ECO:0000313" key="3">
    <source>
        <dbReference type="EMBL" id="BCE92016.1"/>
    </source>
</evidence>
<dbReference type="EMBL" id="AP023091">
    <property type="protein sequence ID" value="BCE22235.1"/>
    <property type="molecule type" value="Genomic_DNA"/>
</dbReference>
<gene>
    <name evidence="3" type="ORF">XF10B_48140</name>
    <name evidence="1" type="ORF">XF1B_49160</name>
    <name evidence="2" type="ORF">XF4B_48490</name>
</gene>
<protein>
    <submittedName>
        <fullName evidence="2">Uncharacterized protein</fullName>
    </submittedName>
</protein>
<evidence type="ECO:0000313" key="2">
    <source>
        <dbReference type="EMBL" id="BCE48500.1"/>
    </source>
</evidence>
<reference evidence="1" key="1">
    <citation type="submission" date="2020-05" db="EMBL/GenBank/DDBJ databases">
        <title>Complete genome sequence of Bradyrhizobium diazoefficiens XF1 isolated from soybean nodule.</title>
        <authorList>
            <person name="Noda R."/>
            <person name="Kakizaki K."/>
            <person name="Minamisawa K."/>
        </authorList>
    </citation>
    <scope>NUCLEOTIDE SEQUENCE</scope>
    <source>
        <strain evidence="1">XF1</strain>
    </source>
</reference>
<reference evidence="2" key="3">
    <citation type="submission" date="2020-05" db="EMBL/GenBank/DDBJ databases">
        <title>Complete genome sequence of Bradyrhizobium diazoefficiens XF4 isolated from soybean nodule.</title>
        <authorList>
            <person name="Noda R."/>
            <person name="Kakizaki K."/>
            <person name="Minamisawa K."/>
        </authorList>
    </citation>
    <scope>NUCLEOTIDE SEQUENCE</scope>
    <source>
        <strain evidence="2">XF4</strain>
    </source>
</reference>
<sequence length="64" mass="7127">MKINAHVLEASDRGDKLSVTAQGKAVGAAEWQPFMSILVNVPMTDRNKRAFYIGREIEVIVTPR</sequence>